<dbReference type="Pfam" id="PF00589">
    <property type="entry name" value="Phage_integrase"/>
    <property type="match status" value="1"/>
</dbReference>
<organism evidence="5 6">
    <name type="scientific">Bacteroides uniformis</name>
    <dbReference type="NCBI Taxonomy" id="820"/>
    <lineage>
        <taxon>Bacteria</taxon>
        <taxon>Pseudomonadati</taxon>
        <taxon>Bacteroidota</taxon>
        <taxon>Bacteroidia</taxon>
        <taxon>Bacteroidales</taxon>
        <taxon>Bacteroidaceae</taxon>
        <taxon>Bacteroides</taxon>
    </lineage>
</organism>
<proteinExistence type="inferred from homology"/>
<keyword evidence="3" id="KW-0233">DNA recombination</keyword>
<dbReference type="InterPro" id="IPR013762">
    <property type="entry name" value="Integrase-like_cat_sf"/>
</dbReference>
<dbReference type="PANTHER" id="PTHR30349:SF41">
    <property type="entry name" value="INTEGRASE_RECOMBINASE PROTEIN MJ0367-RELATED"/>
    <property type="match status" value="1"/>
</dbReference>
<dbReference type="InterPro" id="IPR002104">
    <property type="entry name" value="Integrase_catalytic"/>
</dbReference>
<evidence type="ECO:0000256" key="3">
    <source>
        <dbReference type="ARBA" id="ARBA00023172"/>
    </source>
</evidence>
<evidence type="ECO:0000313" key="6">
    <source>
        <dbReference type="Proteomes" id="UP000095614"/>
    </source>
</evidence>
<dbReference type="Proteomes" id="UP000095614">
    <property type="component" value="Unassembled WGS sequence"/>
</dbReference>
<dbReference type="PANTHER" id="PTHR30349">
    <property type="entry name" value="PHAGE INTEGRASE-RELATED"/>
    <property type="match status" value="1"/>
</dbReference>
<dbReference type="GO" id="GO:0015074">
    <property type="term" value="P:DNA integration"/>
    <property type="evidence" value="ECO:0007669"/>
    <property type="project" value="InterPro"/>
</dbReference>
<dbReference type="EMBL" id="CZAF01000002">
    <property type="protein sequence ID" value="CUO56942.1"/>
    <property type="molecule type" value="Genomic_DNA"/>
</dbReference>
<comment type="similarity">
    <text evidence="1">Belongs to the 'phage' integrase family.</text>
</comment>
<dbReference type="Gene3D" id="1.10.443.10">
    <property type="entry name" value="Intergrase catalytic core"/>
    <property type="match status" value="1"/>
</dbReference>
<gene>
    <name evidence="5" type="ORF">ERS852462_00846</name>
</gene>
<sequence>MIGNNLGTIYIFVPLLKIPIMKATAFIRKSASKNDTNSVATIYFRLRDGKKDIKAASELTINPNHWSSEKQGYKDRVALVHEEKKLALNNEVQNIINLISQEYTPEADSEWLSTLIDKYHHPNRYKTEEEIAAETKPTLLDLFAEFLVKHKLSEVRIKNFRVVQRALARYELYVRATKRGQKGFILDVDLVTPDTLRDMWDFFQNEYQYYELYPSIYEAIPEKRTPQPRSKNTLIDCFSRIRTFFLWCFDNKRTTNRPFDKFPIEECTYGTPYYITLEERDRIFNADLSDTPQLAIQRDIFIFQTLIGCRVSDLYRMTKLNVVNEAIEYIPKKTKEGNPVTVRVPLNGKAKEILERYKEYDGKLLPFISEQKYNDAIKKIFKLAGVDRIVTILDPLTHNEIKRPIYEVASSHLARRTFIGNIYKKVKDPNLVSALSGHKEGSKAFRRYRDIDEEMKKDLVKLLD</sequence>
<name>A0A174G319_BACUN</name>
<evidence type="ECO:0000256" key="2">
    <source>
        <dbReference type="ARBA" id="ARBA00023125"/>
    </source>
</evidence>
<evidence type="ECO:0000259" key="4">
    <source>
        <dbReference type="PROSITE" id="PS51898"/>
    </source>
</evidence>
<keyword evidence="2" id="KW-0238">DNA-binding</keyword>
<dbReference type="GO" id="GO:0003677">
    <property type="term" value="F:DNA binding"/>
    <property type="evidence" value="ECO:0007669"/>
    <property type="project" value="UniProtKB-KW"/>
</dbReference>
<dbReference type="CDD" id="cd01185">
    <property type="entry name" value="INTN1_C_like"/>
    <property type="match status" value="1"/>
</dbReference>
<accession>A0A174G319</accession>
<reference evidence="5 6" key="1">
    <citation type="submission" date="2015-09" db="EMBL/GenBank/DDBJ databases">
        <authorList>
            <consortium name="Pathogen Informatics"/>
        </authorList>
    </citation>
    <scope>NUCLEOTIDE SEQUENCE [LARGE SCALE GENOMIC DNA]</scope>
    <source>
        <strain evidence="5 6">2789STDY5834847</strain>
    </source>
</reference>
<protein>
    <submittedName>
        <fullName evidence="5">Putative integrase</fullName>
    </submittedName>
</protein>
<evidence type="ECO:0000256" key="1">
    <source>
        <dbReference type="ARBA" id="ARBA00008857"/>
    </source>
</evidence>
<dbReference type="InterPro" id="IPR050090">
    <property type="entry name" value="Tyrosine_recombinase_XerCD"/>
</dbReference>
<dbReference type="GO" id="GO:0006310">
    <property type="term" value="P:DNA recombination"/>
    <property type="evidence" value="ECO:0007669"/>
    <property type="project" value="UniProtKB-KW"/>
</dbReference>
<dbReference type="InterPro" id="IPR011010">
    <property type="entry name" value="DNA_brk_join_enz"/>
</dbReference>
<dbReference type="AlphaFoldDB" id="A0A174G319"/>
<feature type="domain" description="Tyr recombinase" evidence="4">
    <location>
        <begin position="270"/>
        <end position="461"/>
    </location>
</feature>
<dbReference type="PROSITE" id="PS51898">
    <property type="entry name" value="TYR_RECOMBINASE"/>
    <property type="match status" value="1"/>
</dbReference>
<evidence type="ECO:0000313" key="5">
    <source>
        <dbReference type="EMBL" id="CUO56942.1"/>
    </source>
</evidence>
<dbReference type="SUPFAM" id="SSF56349">
    <property type="entry name" value="DNA breaking-rejoining enzymes"/>
    <property type="match status" value="1"/>
</dbReference>